<dbReference type="NCBIfam" id="TIGR01469">
    <property type="entry name" value="cobA_cysG_Cterm"/>
    <property type="match status" value="1"/>
</dbReference>
<evidence type="ECO:0000256" key="1">
    <source>
        <dbReference type="ARBA" id="ARBA00012162"/>
    </source>
</evidence>
<protein>
    <recommendedName>
        <fullName evidence="1">uroporphyrinogen-III C-methyltransferase</fullName>
        <ecNumber evidence="1">2.1.1.107</ecNumber>
    </recommendedName>
</protein>
<dbReference type="PANTHER" id="PTHR45790:SF3">
    <property type="entry name" value="S-ADENOSYL-L-METHIONINE-DEPENDENT UROPORPHYRINOGEN III METHYLTRANSFERASE, CHLOROPLASTIC"/>
    <property type="match status" value="1"/>
</dbReference>
<feature type="domain" description="Tetrapyrrole methylase" evidence="6">
    <location>
        <begin position="4"/>
        <end position="216"/>
    </location>
</feature>
<evidence type="ECO:0000256" key="4">
    <source>
        <dbReference type="ARBA" id="ARBA00022691"/>
    </source>
</evidence>
<keyword evidence="2 7" id="KW-0489">Methyltransferase</keyword>
<evidence type="ECO:0000259" key="6">
    <source>
        <dbReference type="Pfam" id="PF00590"/>
    </source>
</evidence>
<reference evidence="7" key="1">
    <citation type="journal article" date="2008" name="ISME J.">
        <title>Genomic patterns of recombination, clonal divergence and environment in marine microbial populations.</title>
        <authorList>
            <person name="Konstantinidis K.T."/>
            <person name="Delong E.F."/>
        </authorList>
    </citation>
    <scope>NUCLEOTIDE SEQUENCE</scope>
</reference>
<dbReference type="FunFam" id="3.30.950.10:FF:000001">
    <property type="entry name" value="Siroheme synthase"/>
    <property type="match status" value="1"/>
</dbReference>
<name>B3T2U0_9ARCH</name>
<dbReference type="PROSITE" id="PS00839">
    <property type="entry name" value="SUMT_1"/>
    <property type="match status" value="1"/>
</dbReference>
<dbReference type="GO" id="GO:0032259">
    <property type="term" value="P:methylation"/>
    <property type="evidence" value="ECO:0007669"/>
    <property type="project" value="UniProtKB-KW"/>
</dbReference>
<dbReference type="FunFam" id="3.40.1010.10:FF:000001">
    <property type="entry name" value="Siroheme synthase"/>
    <property type="match status" value="1"/>
</dbReference>
<dbReference type="AlphaFoldDB" id="B3T2U0"/>
<dbReference type="InterPro" id="IPR000878">
    <property type="entry name" value="4pyrrol_Mease"/>
</dbReference>
<dbReference type="NCBIfam" id="NF004790">
    <property type="entry name" value="PRK06136.1"/>
    <property type="match status" value="1"/>
</dbReference>
<dbReference type="InterPro" id="IPR014776">
    <property type="entry name" value="4pyrrole_Mease_sub2"/>
</dbReference>
<evidence type="ECO:0000313" key="7">
    <source>
        <dbReference type="EMBL" id="ABZ06899.1"/>
    </source>
</evidence>
<dbReference type="InterPro" id="IPR003043">
    <property type="entry name" value="Uropor_MeTrfase_CS"/>
</dbReference>
<evidence type="ECO:0000256" key="5">
    <source>
        <dbReference type="ARBA" id="ARBA00023244"/>
    </source>
</evidence>
<evidence type="ECO:0000256" key="2">
    <source>
        <dbReference type="ARBA" id="ARBA00022603"/>
    </source>
</evidence>
<dbReference type="InterPro" id="IPR035996">
    <property type="entry name" value="4pyrrol_Methylase_sf"/>
</dbReference>
<dbReference type="InterPro" id="IPR006366">
    <property type="entry name" value="CobA/CysG_C"/>
</dbReference>
<keyword evidence="4" id="KW-0949">S-adenosyl-L-methionine</keyword>
<evidence type="ECO:0000256" key="3">
    <source>
        <dbReference type="ARBA" id="ARBA00022679"/>
    </source>
</evidence>
<dbReference type="Pfam" id="PF00590">
    <property type="entry name" value="TP_methylase"/>
    <property type="match status" value="1"/>
</dbReference>
<dbReference type="GO" id="GO:0019354">
    <property type="term" value="P:siroheme biosynthetic process"/>
    <property type="evidence" value="ECO:0007669"/>
    <property type="project" value="InterPro"/>
</dbReference>
<dbReference type="EMBL" id="EU016587">
    <property type="protein sequence ID" value="ABZ06899.1"/>
    <property type="molecule type" value="Genomic_DNA"/>
</dbReference>
<keyword evidence="5" id="KW-0627">Porphyrin biosynthesis</keyword>
<dbReference type="GO" id="GO:0004851">
    <property type="term" value="F:uroporphyrin-III C-methyltransferase activity"/>
    <property type="evidence" value="ECO:0007669"/>
    <property type="project" value="UniProtKB-EC"/>
</dbReference>
<accession>B3T2U0</accession>
<sequence length="248" mass="27315">MTGKVFLVGAGPGDPGLITLRAVELIKKADVVLYDRLVSKKIISMIPKKAKSFYVGRAVGDDYKHQDDTNELMVKYAKMKRRIVRLKGGDPIIFGRGGEEAEYLKKHKIQFEIIPGITSGIGSATYAGIPLTHRKFASSVVFVTGHEDSEKKKEDVRWKKLAKSTDTIVIMMGLARISKICKQMSEGGMEKNTPVAVIQDGTTSKQKMITGTISNIAQKVKQSKIKPPSIIIIGKVVSLSKTIGWRKK</sequence>
<dbReference type="PANTHER" id="PTHR45790">
    <property type="entry name" value="SIROHEME SYNTHASE-RELATED"/>
    <property type="match status" value="1"/>
</dbReference>
<dbReference type="SUPFAM" id="SSF53790">
    <property type="entry name" value="Tetrapyrrole methylase"/>
    <property type="match status" value="1"/>
</dbReference>
<dbReference type="Gene3D" id="3.40.1010.10">
    <property type="entry name" value="Cobalt-precorrin-4 Transmethylase, Domain 1"/>
    <property type="match status" value="1"/>
</dbReference>
<gene>
    <name evidence="7" type="ORF">ALOHA_HF4000ANIW93H17ctg1g12</name>
</gene>
<keyword evidence="3" id="KW-0808">Transferase</keyword>
<dbReference type="InterPro" id="IPR014777">
    <property type="entry name" value="4pyrrole_Mease_sub1"/>
</dbReference>
<dbReference type="InterPro" id="IPR050161">
    <property type="entry name" value="Siro_Cobalamin_biosynth"/>
</dbReference>
<dbReference type="Gene3D" id="3.30.950.10">
    <property type="entry name" value="Methyltransferase, Cobalt-precorrin-4 Transmethylase, Domain 2"/>
    <property type="match status" value="1"/>
</dbReference>
<proteinExistence type="predicted"/>
<organism evidence="7">
    <name type="scientific">uncultured marine crenarchaeote HF4000_ANIW93H17</name>
    <dbReference type="NCBI Taxonomy" id="455564"/>
    <lineage>
        <taxon>Archaea</taxon>
        <taxon>Nitrososphaerota</taxon>
        <taxon>Nitrososphaeria</taxon>
        <taxon>Nitrosopumilales</taxon>
        <taxon>environmental samples</taxon>
    </lineage>
</organism>
<dbReference type="EC" id="2.1.1.107" evidence="1"/>
<dbReference type="CDD" id="cd11642">
    <property type="entry name" value="SUMT"/>
    <property type="match status" value="1"/>
</dbReference>